<dbReference type="RefSeq" id="WP_337890450.1">
    <property type="nucleotide sequence ID" value="NZ_JBAHVI010000007.1"/>
</dbReference>
<dbReference type="Proteomes" id="UP001359781">
    <property type="component" value="Unassembled WGS sequence"/>
</dbReference>
<name>A0ABU8NZ94_9CORY</name>
<proteinExistence type="predicted"/>
<dbReference type="InterPro" id="IPR029039">
    <property type="entry name" value="Flavoprotein-like_sf"/>
</dbReference>
<sequence>MTQILYQSTYGATRRYAEALARRLGTTAEPLDDPARHPGPNDEVDAGPLVVLSPVLGPTIAAASYVARHDLGERPVACVAVGMTLVEEARRKDQMAGILGDKAPRVSRFYLPGALYYSRLSTAHRQILRGIVGALRLKPGKSENERAMIRAYNKDVDRVDLGELEPIAEWAKSFSA</sequence>
<dbReference type="EMBL" id="JBAHVJ010000007">
    <property type="protein sequence ID" value="MEJ4100321.1"/>
    <property type="molecule type" value="Genomic_DNA"/>
</dbReference>
<gene>
    <name evidence="2" type="ORF">V5S96_08130</name>
</gene>
<dbReference type="InterPro" id="IPR001226">
    <property type="entry name" value="Flavodoxin_CS"/>
</dbReference>
<organism evidence="2 3">
    <name type="scientific">Corynebacterium mastitidis</name>
    <dbReference type="NCBI Taxonomy" id="161890"/>
    <lineage>
        <taxon>Bacteria</taxon>
        <taxon>Bacillati</taxon>
        <taxon>Actinomycetota</taxon>
        <taxon>Actinomycetes</taxon>
        <taxon>Mycobacteriales</taxon>
        <taxon>Corynebacteriaceae</taxon>
        <taxon>Corynebacterium</taxon>
    </lineage>
</organism>
<evidence type="ECO:0000259" key="1">
    <source>
        <dbReference type="Pfam" id="PF12724"/>
    </source>
</evidence>
<dbReference type="InterPro" id="IPR026816">
    <property type="entry name" value="Flavodoxin_dom"/>
</dbReference>
<protein>
    <submittedName>
        <fullName evidence="2">Flavodoxin domain-containing protein</fullName>
    </submittedName>
</protein>
<comment type="caution">
    <text evidence="2">The sequence shown here is derived from an EMBL/GenBank/DDBJ whole genome shotgun (WGS) entry which is preliminary data.</text>
</comment>
<dbReference type="SUPFAM" id="SSF52218">
    <property type="entry name" value="Flavoproteins"/>
    <property type="match status" value="1"/>
</dbReference>
<dbReference type="PROSITE" id="PS00201">
    <property type="entry name" value="FLAVODOXIN"/>
    <property type="match status" value="1"/>
</dbReference>
<evidence type="ECO:0000313" key="3">
    <source>
        <dbReference type="Proteomes" id="UP001359781"/>
    </source>
</evidence>
<dbReference type="Pfam" id="PF12724">
    <property type="entry name" value="Flavodoxin_5"/>
    <property type="match status" value="1"/>
</dbReference>
<evidence type="ECO:0000313" key="2">
    <source>
        <dbReference type="EMBL" id="MEJ4100321.1"/>
    </source>
</evidence>
<keyword evidence="3" id="KW-1185">Reference proteome</keyword>
<accession>A0ABU8NZ94</accession>
<reference evidence="2 3" key="1">
    <citation type="submission" date="2024-02" db="EMBL/GenBank/DDBJ databases">
        <title>Whole genome sequencing and characterization of Corynebacterium isolated from the ocular surface of dry eye disease sufferers.</title>
        <authorList>
            <person name="Naqvi M."/>
        </authorList>
    </citation>
    <scope>NUCLEOTIDE SEQUENCE [LARGE SCALE GENOMIC DNA]</scope>
    <source>
        <strain evidence="2 3">PCRF</strain>
    </source>
</reference>
<feature type="domain" description="Flavodoxin" evidence="1">
    <location>
        <begin position="4"/>
        <end position="131"/>
    </location>
</feature>